<feature type="transmembrane region" description="Helical" evidence="2">
    <location>
        <begin position="185"/>
        <end position="202"/>
    </location>
</feature>
<evidence type="ECO:0000256" key="2">
    <source>
        <dbReference type="SAM" id="Phobius"/>
    </source>
</evidence>
<keyword evidence="2" id="KW-0812">Transmembrane</keyword>
<dbReference type="AlphaFoldDB" id="A0A5A7R0P1"/>
<feature type="compositionally biased region" description="Basic and acidic residues" evidence="1">
    <location>
        <begin position="64"/>
        <end position="73"/>
    </location>
</feature>
<proteinExistence type="predicted"/>
<feature type="region of interest" description="Disordered" evidence="1">
    <location>
        <begin position="59"/>
        <end position="82"/>
    </location>
</feature>
<reference evidence="4" key="1">
    <citation type="journal article" date="2019" name="Curr. Biol.">
        <title>Genome Sequence of Striga asiatica Provides Insight into the Evolution of Plant Parasitism.</title>
        <authorList>
            <person name="Yoshida S."/>
            <person name="Kim S."/>
            <person name="Wafula E.K."/>
            <person name="Tanskanen J."/>
            <person name="Kim Y.M."/>
            <person name="Honaas L."/>
            <person name="Yang Z."/>
            <person name="Spallek T."/>
            <person name="Conn C.E."/>
            <person name="Ichihashi Y."/>
            <person name="Cheong K."/>
            <person name="Cui S."/>
            <person name="Der J.P."/>
            <person name="Gundlach H."/>
            <person name="Jiao Y."/>
            <person name="Hori C."/>
            <person name="Ishida J.K."/>
            <person name="Kasahara H."/>
            <person name="Kiba T."/>
            <person name="Kim M.S."/>
            <person name="Koo N."/>
            <person name="Laohavisit A."/>
            <person name="Lee Y.H."/>
            <person name="Lumba S."/>
            <person name="McCourt P."/>
            <person name="Mortimer J.C."/>
            <person name="Mutuku J.M."/>
            <person name="Nomura T."/>
            <person name="Sasaki-Sekimoto Y."/>
            <person name="Seto Y."/>
            <person name="Wang Y."/>
            <person name="Wakatake T."/>
            <person name="Sakakibara H."/>
            <person name="Demura T."/>
            <person name="Yamaguchi S."/>
            <person name="Yoneyama K."/>
            <person name="Manabe R.I."/>
            <person name="Nelson D.C."/>
            <person name="Schulman A.H."/>
            <person name="Timko M.P."/>
            <person name="dePamphilis C.W."/>
            <person name="Choi D."/>
            <person name="Shirasu K."/>
        </authorList>
    </citation>
    <scope>NUCLEOTIDE SEQUENCE [LARGE SCALE GENOMIC DNA]</scope>
    <source>
        <strain evidence="4">cv. UVA1</strain>
    </source>
</reference>
<gene>
    <name evidence="3" type="ORF">STAS_27227</name>
</gene>
<dbReference type="EMBL" id="BKCP01008959">
    <property type="protein sequence ID" value="GER49954.1"/>
    <property type="molecule type" value="Genomic_DNA"/>
</dbReference>
<evidence type="ECO:0000256" key="1">
    <source>
        <dbReference type="SAM" id="MobiDB-lite"/>
    </source>
</evidence>
<feature type="compositionally biased region" description="Low complexity" evidence="1">
    <location>
        <begin position="141"/>
        <end position="157"/>
    </location>
</feature>
<sequence>MVKLQFRRQSHDYGIEVPTDLRDAPSVAVNLSALSSSRLISPSSSNFSAPISPSIAVNLRRGRREHDGGRERNSTAVAEEDDGDAIKKNSFVDGITTSPSAPIASIEAVDSSIPLPRRIASIEPVVSTESVDSSNPPSHKSATSSNPPSAAASASVSLKHPRREMHLAQISTCDSSMGYSSRSSWLFEAVVLVSTLCAFFLFCCCHF</sequence>
<comment type="caution">
    <text evidence="3">The sequence shown here is derived from an EMBL/GenBank/DDBJ whole genome shotgun (WGS) entry which is preliminary data.</text>
</comment>
<feature type="region of interest" description="Disordered" evidence="1">
    <location>
        <begin position="126"/>
        <end position="158"/>
    </location>
</feature>
<keyword evidence="4" id="KW-1185">Reference proteome</keyword>
<feature type="compositionally biased region" description="Polar residues" evidence="1">
    <location>
        <begin position="127"/>
        <end position="140"/>
    </location>
</feature>
<keyword evidence="2" id="KW-0472">Membrane</keyword>
<name>A0A5A7R0P1_STRAF</name>
<evidence type="ECO:0000313" key="4">
    <source>
        <dbReference type="Proteomes" id="UP000325081"/>
    </source>
</evidence>
<dbReference type="Proteomes" id="UP000325081">
    <property type="component" value="Unassembled WGS sequence"/>
</dbReference>
<organism evidence="3 4">
    <name type="scientific">Striga asiatica</name>
    <name type="common">Asiatic witchweed</name>
    <name type="synonym">Buchnera asiatica</name>
    <dbReference type="NCBI Taxonomy" id="4170"/>
    <lineage>
        <taxon>Eukaryota</taxon>
        <taxon>Viridiplantae</taxon>
        <taxon>Streptophyta</taxon>
        <taxon>Embryophyta</taxon>
        <taxon>Tracheophyta</taxon>
        <taxon>Spermatophyta</taxon>
        <taxon>Magnoliopsida</taxon>
        <taxon>eudicotyledons</taxon>
        <taxon>Gunneridae</taxon>
        <taxon>Pentapetalae</taxon>
        <taxon>asterids</taxon>
        <taxon>lamiids</taxon>
        <taxon>Lamiales</taxon>
        <taxon>Orobanchaceae</taxon>
        <taxon>Buchnereae</taxon>
        <taxon>Striga</taxon>
    </lineage>
</organism>
<accession>A0A5A7R0P1</accession>
<evidence type="ECO:0000313" key="3">
    <source>
        <dbReference type="EMBL" id="GER49954.1"/>
    </source>
</evidence>
<protein>
    <submittedName>
        <fullName evidence="3">ATP binding</fullName>
    </submittedName>
</protein>
<keyword evidence="2" id="KW-1133">Transmembrane helix</keyword>